<name>A0A2P6RFX0_ROSCH</name>
<accession>A0A2P6RFX0</accession>
<dbReference type="AlphaFoldDB" id="A0A2P6RFX0"/>
<comment type="caution">
    <text evidence="2">The sequence shown here is derived from an EMBL/GenBank/DDBJ whole genome shotgun (WGS) entry which is preliminary data.</text>
</comment>
<dbReference type="EMBL" id="PDCK01000041">
    <property type="protein sequence ID" value="PRQ45315.1"/>
    <property type="molecule type" value="Genomic_DNA"/>
</dbReference>
<dbReference type="InterPro" id="IPR012337">
    <property type="entry name" value="RNaseH-like_sf"/>
</dbReference>
<dbReference type="PANTHER" id="PTHR47723:SF21">
    <property type="entry name" value="POLYNUCLEOTIDYL TRANSFERASE, RIBONUCLEASE H-LIKE SUPERFAMILY PROTEIN"/>
    <property type="match status" value="1"/>
</dbReference>
<dbReference type="Pfam" id="PF13456">
    <property type="entry name" value="RVT_3"/>
    <property type="match status" value="1"/>
</dbReference>
<organism evidence="2 3">
    <name type="scientific">Rosa chinensis</name>
    <name type="common">China rose</name>
    <dbReference type="NCBI Taxonomy" id="74649"/>
    <lineage>
        <taxon>Eukaryota</taxon>
        <taxon>Viridiplantae</taxon>
        <taxon>Streptophyta</taxon>
        <taxon>Embryophyta</taxon>
        <taxon>Tracheophyta</taxon>
        <taxon>Spermatophyta</taxon>
        <taxon>Magnoliopsida</taxon>
        <taxon>eudicotyledons</taxon>
        <taxon>Gunneridae</taxon>
        <taxon>Pentapetalae</taxon>
        <taxon>rosids</taxon>
        <taxon>fabids</taxon>
        <taxon>Rosales</taxon>
        <taxon>Rosaceae</taxon>
        <taxon>Rosoideae</taxon>
        <taxon>Rosoideae incertae sedis</taxon>
        <taxon>Rosa</taxon>
    </lineage>
</organism>
<dbReference type="CDD" id="cd06222">
    <property type="entry name" value="RNase_H_like"/>
    <property type="match status" value="1"/>
</dbReference>
<feature type="domain" description="RNase H type-1" evidence="1">
    <location>
        <begin position="32"/>
        <end position="155"/>
    </location>
</feature>
<dbReference type="GO" id="GO:0003676">
    <property type="term" value="F:nucleic acid binding"/>
    <property type="evidence" value="ECO:0007669"/>
    <property type="project" value="InterPro"/>
</dbReference>
<dbReference type="InterPro" id="IPR044730">
    <property type="entry name" value="RNase_H-like_dom_plant"/>
</dbReference>
<reference evidence="2 3" key="1">
    <citation type="journal article" date="2018" name="Nat. Genet.">
        <title>The Rosa genome provides new insights in the design of modern roses.</title>
        <authorList>
            <person name="Bendahmane M."/>
        </authorList>
    </citation>
    <scope>NUCLEOTIDE SEQUENCE [LARGE SCALE GENOMIC DNA]</scope>
    <source>
        <strain evidence="3">cv. Old Blush</strain>
    </source>
</reference>
<dbReference type="Gene3D" id="3.30.420.10">
    <property type="entry name" value="Ribonuclease H-like superfamily/Ribonuclease H"/>
    <property type="match status" value="1"/>
</dbReference>
<gene>
    <name evidence="2" type="ORF">RchiOBHm_Chr3g0488841</name>
</gene>
<evidence type="ECO:0000313" key="3">
    <source>
        <dbReference type="Proteomes" id="UP000238479"/>
    </source>
</evidence>
<dbReference type="Gramene" id="PRQ45315">
    <property type="protein sequence ID" value="PRQ45315"/>
    <property type="gene ID" value="RchiOBHm_Chr3g0488841"/>
</dbReference>
<dbReference type="InterPro" id="IPR036397">
    <property type="entry name" value="RNaseH_sf"/>
</dbReference>
<dbReference type="Proteomes" id="UP000238479">
    <property type="component" value="Chromosome 3"/>
</dbReference>
<dbReference type="GO" id="GO:0004523">
    <property type="term" value="F:RNA-DNA hybrid ribonuclease activity"/>
    <property type="evidence" value="ECO:0007669"/>
    <property type="project" value="InterPro"/>
</dbReference>
<dbReference type="InterPro" id="IPR053151">
    <property type="entry name" value="RNase_H-like"/>
</dbReference>
<evidence type="ECO:0000259" key="1">
    <source>
        <dbReference type="Pfam" id="PF13456"/>
    </source>
</evidence>
<evidence type="ECO:0000313" key="2">
    <source>
        <dbReference type="EMBL" id="PRQ45315.1"/>
    </source>
</evidence>
<dbReference type="SUPFAM" id="SSF53098">
    <property type="entry name" value="Ribonuclease H-like"/>
    <property type="match status" value="1"/>
</dbReference>
<proteinExistence type="predicted"/>
<protein>
    <submittedName>
        <fullName evidence="2">Putative ribonuclease H-like domain-containing protein</fullName>
    </submittedName>
</protein>
<keyword evidence="3" id="KW-1185">Reference proteome</keyword>
<sequence length="179" mass="19045">MQTSSVTLQGGQHGGVLETGQQFEGVEPRLFFDGAVDVLKGCVGLGAVILSGTGQLMGAMSIPLPVPINPIAAEALALRHALEFGRAFGVRSVRVYGDALNVLNGLNASSSGWDLSAIGGVLDAVRLLMREFEMISWKHVKKRSNLVAHKLARSALSLVQAMFCKDVGPPWLHDLIDDV</sequence>
<dbReference type="PANTHER" id="PTHR47723">
    <property type="entry name" value="OS05G0353850 PROTEIN"/>
    <property type="match status" value="1"/>
</dbReference>
<dbReference type="InterPro" id="IPR002156">
    <property type="entry name" value="RNaseH_domain"/>
</dbReference>
<dbReference type="OMA" id="EFEMISW"/>